<reference evidence="4 5" key="1">
    <citation type="submission" date="2022-01" db="EMBL/GenBank/DDBJ databases">
        <title>A chromosomal length assembly of Cordylochernes scorpioides.</title>
        <authorList>
            <person name="Zeh D."/>
            <person name="Zeh J."/>
        </authorList>
    </citation>
    <scope>NUCLEOTIDE SEQUENCE [LARGE SCALE GENOMIC DNA]</scope>
    <source>
        <strain evidence="4">IN4F17</strain>
        <tissue evidence="4">Whole Body</tissue>
    </source>
</reference>
<sequence>MDEVKCLKAIHEKLDEANNLMQKCIIELDVENGKAKLIRRIDAEIKFLNRLRECPAKVRDENLVCSNLTHLSTLVSCALGQPNVVSVLQPFHYTLPDGGGSSRIVVDVVADHGLTWLKVVARNPQSVIQLSLGEGEFGRRSLPEQLKDLVACSQQHTYLYQAVQVKVFFSAGSLVGPLRELLAGTGTQLLEDSEFPVSPPPSAGLPVPPDSPLNLDVSCMLTFVSSLSNGRCHLRFTDDLLTDQAHREVMNPVKPVLDALFQGRSLMCTQCALQDFLAILDTVGGFHEKERASQLIARLRVVPDQPSERALALNTKAKVKLRPKIIFGTGDTYKAVTVTSNGGFLRAALAQGVKFAAFVHESRALTESKEHLAVPCDYTQEG</sequence>
<keyword evidence="5" id="KW-1185">Reference proteome</keyword>
<comment type="similarity">
    <text evidence="1">Belongs to the UPF0415 family.</text>
</comment>
<evidence type="ECO:0000259" key="3">
    <source>
        <dbReference type="Pfam" id="PF18474"/>
    </source>
</evidence>
<dbReference type="PANTHER" id="PTHR13379">
    <property type="entry name" value="UNCHARACTERIZED DUF1308"/>
    <property type="match status" value="1"/>
</dbReference>
<proteinExistence type="inferred from homology"/>
<accession>A0ABY6LRC2</accession>
<evidence type="ECO:0000256" key="1">
    <source>
        <dbReference type="ARBA" id="ARBA00006588"/>
    </source>
</evidence>
<gene>
    <name evidence="4" type="ORF">LAZ67_21000731</name>
</gene>
<dbReference type="PANTHER" id="PTHR13379:SF0">
    <property type="entry name" value="UPF0415 PROTEIN C7ORF25"/>
    <property type="match status" value="1"/>
</dbReference>
<dbReference type="InterPro" id="IPR041076">
    <property type="entry name" value="DUF5614"/>
</dbReference>
<dbReference type="InterPro" id="IPR010733">
    <property type="entry name" value="DUF1308"/>
</dbReference>
<organism evidence="4 5">
    <name type="scientific">Cordylochernes scorpioides</name>
    <dbReference type="NCBI Taxonomy" id="51811"/>
    <lineage>
        <taxon>Eukaryota</taxon>
        <taxon>Metazoa</taxon>
        <taxon>Ecdysozoa</taxon>
        <taxon>Arthropoda</taxon>
        <taxon>Chelicerata</taxon>
        <taxon>Arachnida</taxon>
        <taxon>Pseudoscorpiones</taxon>
        <taxon>Cheliferoidea</taxon>
        <taxon>Chernetidae</taxon>
        <taxon>Cordylochernes</taxon>
    </lineage>
</organism>
<evidence type="ECO:0000313" key="4">
    <source>
        <dbReference type="EMBL" id="UYV82080.1"/>
    </source>
</evidence>
<feature type="domain" description="DUF1308" evidence="2">
    <location>
        <begin position="213"/>
        <end position="373"/>
    </location>
</feature>
<evidence type="ECO:0000313" key="5">
    <source>
        <dbReference type="Proteomes" id="UP001235939"/>
    </source>
</evidence>
<name>A0ABY6LRC2_9ARAC</name>
<dbReference type="Pfam" id="PF18474">
    <property type="entry name" value="DUF5614"/>
    <property type="match status" value="1"/>
</dbReference>
<evidence type="ECO:0000259" key="2">
    <source>
        <dbReference type="Pfam" id="PF07000"/>
    </source>
</evidence>
<dbReference type="Proteomes" id="UP001235939">
    <property type="component" value="Chromosome 21"/>
</dbReference>
<dbReference type="Pfam" id="PF07000">
    <property type="entry name" value="DUF1308"/>
    <property type="match status" value="1"/>
</dbReference>
<feature type="domain" description="DUF5614" evidence="3">
    <location>
        <begin position="12"/>
        <end position="184"/>
    </location>
</feature>
<dbReference type="EMBL" id="CP092883">
    <property type="protein sequence ID" value="UYV82080.1"/>
    <property type="molecule type" value="Genomic_DNA"/>
</dbReference>
<protein>
    <submittedName>
        <fullName evidence="4">C7orf25</fullName>
    </submittedName>
</protein>